<sequence>MASTSTKAAGTKLILTPSITLKGHEKWIESISYFPDGQRMISGSDDKTTREWDLKVGKEIEEARSDCEWTVYVVAVSRNGRWVVSGGDSGELKVSEVETGIVKTFKGHSDIREPRKISHSHI</sequence>
<reference evidence="5" key="2">
    <citation type="submission" date="2015-01" db="EMBL/GenBank/DDBJ databases">
        <title>Evolutionary Origins and Diversification of the Mycorrhizal Mutualists.</title>
        <authorList>
            <consortium name="DOE Joint Genome Institute"/>
            <consortium name="Mycorrhizal Genomics Consortium"/>
            <person name="Kohler A."/>
            <person name="Kuo A."/>
            <person name="Nagy L.G."/>
            <person name="Floudas D."/>
            <person name="Copeland A."/>
            <person name="Barry K.W."/>
            <person name="Cichocki N."/>
            <person name="Veneault-Fourrey C."/>
            <person name="LaButti K."/>
            <person name="Lindquist E.A."/>
            <person name="Lipzen A."/>
            <person name="Lundell T."/>
            <person name="Morin E."/>
            <person name="Murat C."/>
            <person name="Riley R."/>
            <person name="Ohm R."/>
            <person name="Sun H."/>
            <person name="Tunlid A."/>
            <person name="Henrissat B."/>
            <person name="Grigoriev I.V."/>
            <person name="Hibbett D.S."/>
            <person name="Martin F."/>
        </authorList>
    </citation>
    <scope>NUCLEOTIDE SEQUENCE [LARGE SCALE GENOMIC DNA]</scope>
    <source>
        <strain evidence="5">UH-Slu-Lm8-n1</strain>
    </source>
</reference>
<protein>
    <recommendedName>
        <fullName evidence="6">WD40 repeat-like protein</fullName>
    </recommendedName>
</protein>
<evidence type="ECO:0000313" key="5">
    <source>
        <dbReference type="Proteomes" id="UP000054485"/>
    </source>
</evidence>
<name>A0A0C9ZVY5_9AGAM</name>
<dbReference type="Proteomes" id="UP000054485">
    <property type="component" value="Unassembled WGS sequence"/>
</dbReference>
<dbReference type="PANTHER" id="PTHR19848">
    <property type="entry name" value="WD40 REPEAT PROTEIN"/>
    <property type="match status" value="1"/>
</dbReference>
<evidence type="ECO:0000313" key="4">
    <source>
        <dbReference type="EMBL" id="KIK33546.1"/>
    </source>
</evidence>
<accession>A0A0C9ZVY5</accession>
<dbReference type="SMART" id="SM00320">
    <property type="entry name" value="WD40"/>
    <property type="match status" value="2"/>
</dbReference>
<dbReference type="OrthoDB" id="2687506at2759"/>
<evidence type="ECO:0000256" key="1">
    <source>
        <dbReference type="ARBA" id="ARBA00022574"/>
    </source>
</evidence>
<dbReference type="InterPro" id="IPR001680">
    <property type="entry name" value="WD40_rpt"/>
</dbReference>
<evidence type="ECO:0008006" key="6">
    <source>
        <dbReference type="Google" id="ProtNLM"/>
    </source>
</evidence>
<proteinExistence type="predicted"/>
<gene>
    <name evidence="4" type="ORF">CY34DRAFT_813530</name>
</gene>
<dbReference type="PROSITE" id="PS50082">
    <property type="entry name" value="WD_REPEATS_2"/>
    <property type="match status" value="1"/>
</dbReference>
<feature type="repeat" description="WD" evidence="3">
    <location>
        <begin position="21"/>
        <end position="62"/>
    </location>
</feature>
<evidence type="ECO:0000256" key="2">
    <source>
        <dbReference type="ARBA" id="ARBA00022737"/>
    </source>
</evidence>
<dbReference type="Pfam" id="PF00400">
    <property type="entry name" value="WD40"/>
    <property type="match status" value="2"/>
</dbReference>
<keyword evidence="2" id="KW-0677">Repeat</keyword>
<dbReference type="PROSITE" id="PS50294">
    <property type="entry name" value="WD_REPEATS_REGION"/>
    <property type="match status" value="1"/>
</dbReference>
<dbReference type="InParanoid" id="A0A0C9ZVY5"/>
<keyword evidence="1 3" id="KW-0853">WD repeat</keyword>
<reference evidence="4 5" key="1">
    <citation type="submission" date="2014-04" db="EMBL/GenBank/DDBJ databases">
        <authorList>
            <consortium name="DOE Joint Genome Institute"/>
            <person name="Kuo A."/>
            <person name="Ruytinx J."/>
            <person name="Rineau F."/>
            <person name="Colpaert J."/>
            <person name="Kohler A."/>
            <person name="Nagy L.G."/>
            <person name="Floudas D."/>
            <person name="Copeland A."/>
            <person name="Barry K.W."/>
            <person name="Cichocki N."/>
            <person name="Veneault-Fourrey C."/>
            <person name="LaButti K."/>
            <person name="Lindquist E.A."/>
            <person name="Lipzen A."/>
            <person name="Lundell T."/>
            <person name="Morin E."/>
            <person name="Murat C."/>
            <person name="Sun H."/>
            <person name="Tunlid A."/>
            <person name="Henrissat B."/>
            <person name="Grigoriev I.V."/>
            <person name="Hibbett D.S."/>
            <person name="Martin F."/>
            <person name="Nordberg H.P."/>
            <person name="Cantor M.N."/>
            <person name="Hua S.X."/>
        </authorList>
    </citation>
    <scope>NUCLEOTIDE SEQUENCE [LARGE SCALE GENOMIC DNA]</scope>
    <source>
        <strain evidence="4 5">UH-Slu-Lm8-n1</strain>
    </source>
</reference>
<keyword evidence="5" id="KW-1185">Reference proteome</keyword>
<dbReference type="InterPro" id="IPR015943">
    <property type="entry name" value="WD40/YVTN_repeat-like_dom_sf"/>
</dbReference>
<evidence type="ECO:0000256" key="3">
    <source>
        <dbReference type="PROSITE-ProRule" id="PRU00221"/>
    </source>
</evidence>
<dbReference type="STRING" id="930992.A0A0C9ZVY5"/>
<dbReference type="AlphaFoldDB" id="A0A0C9ZVY5"/>
<dbReference type="HOGENOM" id="CLU_000288_57_30_1"/>
<dbReference type="PANTHER" id="PTHR19848:SF8">
    <property type="entry name" value="F-BOX AND WD REPEAT DOMAIN CONTAINING 7"/>
    <property type="match status" value="1"/>
</dbReference>
<dbReference type="SUPFAM" id="SSF50978">
    <property type="entry name" value="WD40 repeat-like"/>
    <property type="match status" value="1"/>
</dbReference>
<organism evidence="4 5">
    <name type="scientific">Suillus luteus UH-Slu-Lm8-n1</name>
    <dbReference type="NCBI Taxonomy" id="930992"/>
    <lineage>
        <taxon>Eukaryota</taxon>
        <taxon>Fungi</taxon>
        <taxon>Dikarya</taxon>
        <taxon>Basidiomycota</taxon>
        <taxon>Agaricomycotina</taxon>
        <taxon>Agaricomycetes</taxon>
        <taxon>Agaricomycetidae</taxon>
        <taxon>Boletales</taxon>
        <taxon>Suillineae</taxon>
        <taxon>Suillaceae</taxon>
        <taxon>Suillus</taxon>
    </lineage>
</organism>
<dbReference type="InterPro" id="IPR036322">
    <property type="entry name" value="WD40_repeat_dom_sf"/>
</dbReference>
<dbReference type="Gene3D" id="2.130.10.10">
    <property type="entry name" value="YVTN repeat-like/Quinoprotein amine dehydrogenase"/>
    <property type="match status" value="1"/>
</dbReference>
<dbReference type="EMBL" id="KN835920">
    <property type="protein sequence ID" value="KIK33546.1"/>
    <property type="molecule type" value="Genomic_DNA"/>
</dbReference>